<keyword evidence="1" id="KW-0472">Membrane</keyword>
<reference evidence="3" key="1">
    <citation type="submission" date="2021-01" db="EMBL/GenBank/DDBJ databases">
        <authorList>
            <consortium name="Genoscope - CEA"/>
            <person name="William W."/>
        </authorList>
    </citation>
    <scope>NUCLEOTIDE SEQUENCE</scope>
</reference>
<feature type="transmembrane region" description="Helical" evidence="1">
    <location>
        <begin position="143"/>
        <end position="164"/>
    </location>
</feature>
<evidence type="ECO:0000313" key="4">
    <source>
        <dbReference type="Proteomes" id="UP000683925"/>
    </source>
</evidence>
<organism evidence="3 4">
    <name type="scientific">Paramecium octaurelia</name>
    <dbReference type="NCBI Taxonomy" id="43137"/>
    <lineage>
        <taxon>Eukaryota</taxon>
        <taxon>Sar</taxon>
        <taxon>Alveolata</taxon>
        <taxon>Ciliophora</taxon>
        <taxon>Intramacronucleata</taxon>
        <taxon>Oligohymenophorea</taxon>
        <taxon>Peniculida</taxon>
        <taxon>Parameciidae</taxon>
        <taxon>Paramecium</taxon>
    </lineage>
</organism>
<dbReference type="GO" id="GO:0003254">
    <property type="term" value="P:regulation of membrane depolarization"/>
    <property type="evidence" value="ECO:0007669"/>
    <property type="project" value="TreeGrafter"/>
</dbReference>
<keyword evidence="4" id="KW-1185">Reference proteome</keyword>
<dbReference type="PROSITE" id="PS50042">
    <property type="entry name" value="CNMP_BINDING_3"/>
    <property type="match status" value="1"/>
</dbReference>
<comment type="caution">
    <text evidence="3">The sequence shown here is derived from an EMBL/GenBank/DDBJ whole genome shotgun (WGS) entry which is preliminary data.</text>
</comment>
<dbReference type="CDD" id="cd00038">
    <property type="entry name" value="CAP_ED"/>
    <property type="match status" value="1"/>
</dbReference>
<proteinExistence type="predicted"/>
<dbReference type="InterPro" id="IPR051413">
    <property type="entry name" value="K/Na_HCN_channel"/>
</dbReference>
<feature type="transmembrane region" description="Helical" evidence="1">
    <location>
        <begin position="243"/>
        <end position="264"/>
    </location>
</feature>
<sequence length="779" mass="92058">MSSLAQQFELQHRDSIQESLLNDSSINNQDEQYLESSHSISNGKQFQNKAKLAMEERAEKEQQQSQQFILEKIRQLYNDSLEGVSQKLNILYQLPILRPKQIILWKLFINLLTLFVFFEVPVYIAFGQGFWQELQTDKQVAALYYSISLFLVIDMGLDFITAYYKHGVVITDSRKIAINYLYGNFFFDLSALIISIARLSLFTSKFRFIFLMFYFKLPSFLRFDDQLNEMVLLYRRTRVFYEVGKRVIFMFFAFNVFLCVFYIIGLHSVESNYNSWLTNQGNFGIILDRPLHEIYFFGFYFSLGTVSTTMGYGDISPMNIIECSWSLLGVMFGLIIFANNINSFQKMMEEYNLNDLKQFKYKVSINKFMEQKQVPSDLQEIIRQYLNEYWHQQGLRDQEQEILVFQMLAPELKQELMYQSYGQFLQTTFFSKYFSKPFLKDLSEKISEVNYSTGNVIIEAGDSNDDQSFYFIQSGTVIIKCGNSEVVKKKLLKGDSFGEFAFMTGQARTATAYSQEYSQLHKITRSDFLDVLKHYPDDYEIFCKLRDELIFSQNFQSLGQFCWTCHRFDHYASACPFTHYIPEVWDLVDNATILYSNQDRIKIQRYDRKHWPTRTNQKTLVNGLNKSKIKKFANVMFKTVKNISMQRLSPLKKQSSILQSVQSFGLDSDQKVEFNKTESIQDDPFKQQEEPDVSQIQQVEQKDAEKNNLSSLQNKLNQYRDQQQYQIHQGLDYFDEPQNFKYYQKKFNYSNYKVFQGFKESQMKKQINIRKSFMPGTYT</sequence>
<feature type="transmembrane region" description="Helical" evidence="1">
    <location>
        <begin position="294"/>
        <end position="313"/>
    </location>
</feature>
<dbReference type="InterPro" id="IPR000595">
    <property type="entry name" value="cNMP-bd_dom"/>
</dbReference>
<feature type="transmembrane region" description="Helical" evidence="1">
    <location>
        <begin position="206"/>
        <end position="223"/>
    </location>
</feature>
<gene>
    <name evidence="3" type="ORF">POCTA_138.1.T0170331</name>
</gene>
<name>A0A8S1T1Q0_PAROT</name>
<dbReference type="PANTHER" id="PTHR45689:SF5">
    <property type="entry name" value="I[[H]] CHANNEL, ISOFORM E"/>
    <property type="match status" value="1"/>
</dbReference>
<dbReference type="AlphaFoldDB" id="A0A8S1T1Q0"/>
<dbReference type="GO" id="GO:0005249">
    <property type="term" value="F:voltage-gated potassium channel activity"/>
    <property type="evidence" value="ECO:0007669"/>
    <property type="project" value="TreeGrafter"/>
</dbReference>
<dbReference type="GO" id="GO:0035725">
    <property type="term" value="P:sodium ion transmembrane transport"/>
    <property type="evidence" value="ECO:0007669"/>
    <property type="project" value="TreeGrafter"/>
</dbReference>
<feature type="domain" description="Cyclic nucleotide-binding" evidence="2">
    <location>
        <begin position="430"/>
        <end position="532"/>
    </location>
</feature>
<dbReference type="Proteomes" id="UP000683925">
    <property type="component" value="Unassembled WGS sequence"/>
</dbReference>
<evidence type="ECO:0000259" key="2">
    <source>
        <dbReference type="PROSITE" id="PS50042"/>
    </source>
</evidence>
<dbReference type="GO" id="GO:0098855">
    <property type="term" value="C:HCN channel complex"/>
    <property type="evidence" value="ECO:0007669"/>
    <property type="project" value="TreeGrafter"/>
</dbReference>
<dbReference type="PANTHER" id="PTHR45689">
    <property type="entry name" value="I[[H]] CHANNEL, ISOFORM E"/>
    <property type="match status" value="1"/>
</dbReference>
<evidence type="ECO:0000256" key="1">
    <source>
        <dbReference type="SAM" id="Phobius"/>
    </source>
</evidence>
<keyword evidence="1" id="KW-1133">Transmembrane helix</keyword>
<dbReference type="Pfam" id="PF00027">
    <property type="entry name" value="cNMP_binding"/>
    <property type="match status" value="1"/>
</dbReference>
<protein>
    <recommendedName>
        <fullName evidence="2">Cyclic nucleotide-binding domain-containing protein</fullName>
    </recommendedName>
</protein>
<feature type="transmembrane region" description="Helical" evidence="1">
    <location>
        <begin position="176"/>
        <end position="200"/>
    </location>
</feature>
<dbReference type="OMA" id="FLVIDMG"/>
<dbReference type="OrthoDB" id="421226at2759"/>
<feature type="transmembrane region" description="Helical" evidence="1">
    <location>
        <begin position="107"/>
        <end position="131"/>
    </location>
</feature>
<accession>A0A8S1T1Q0</accession>
<evidence type="ECO:0000313" key="3">
    <source>
        <dbReference type="EMBL" id="CAD8145638.1"/>
    </source>
</evidence>
<dbReference type="EMBL" id="CAJJDP010000017">
    <property type="protein sequence ID" value="CAD8145638.1"/>
    <property type="molecule type" value="Genomic_DNA"/>
</dbReference>
<dbReference type="SMART" id="SM00100">
    <property type="entry name" value="cNMP"/>
    <property type="match status" value="1"/>
</dbReference>
<keyword evidence="1" id="KW-0812">Transmembrane</keyword>
<feature type="transmembrane region" description="Helical" evidence="1">
    <location>
        <begin position="320"/>
        <end position="338"/>
    </location>
</feature>